<dbReference type="CDD" id="cd22438">
    <property type="entry name" value="KH-I_PCBP_rpt1"/>
    <property type="match status" value="1"/>
</dbReference>
<feature type="domain" description="K Homology" evidence="3">
    <location>
        <begin position="74"/>
        <end position="145"/>
    </location>
</feature>
<dbReference type="PANTHER" id="PTHR10288">
    <property type="entry name" value="KH DOMAIN CONTAINING RNA BINDING PROTEIN"/>
    <property type="match status" value="1"/>
</dbReference>
<name>A0A7R9MG26_9ACAR</name>
<dbReference type="PROSITE" id="PS50084">
    <property type="entry name" value="KH_TYPE_1"/>
    <property type="match status" value="2"/>
</dbReference>
<evidence type="ECO:0000256" key="2">
    <source>
        <dbReference type="PROSITE-ProRule" id="PRU00117"/>
    </source>
</evidence>
<feature type="domain" description="K Homology" evidence="3">
    <location>
        <begin position="2"/>
        <end position="57"/>
    </location>
</feature>
<dbReference type="Gene3D" id="3.30.1370.10">
    <property type="entry name" value="K Homology domain, type 1"/>
    <property type="match status" value="2"/>
</dbReference>
<reference evidence="4" key="1">
    <citation type="submission" date="2020-11" db="EMBL/GenBank/DDBJ databases">
        <authorList>
            <person name="Tran Van P."/>
        </authorList>
    </citation>
    <scope>NUCLEOTIDE SEQUENCE</scope>
</reference>
<gene>
    <name evidence="4" type="ORF">ONB1V03_LOCUS16174</name>
</gene>
<dbReference type="CDD" id="cd02396">
    <property type="entry name" value="KH-I_PCBP_rpt2"/>
    <property type="match status" value="1"/>
</dbReference>
<dbReference type="Proteomes" id="UP000728032">
    <property type="component" value="Unassembled WGS sequence"/>
</dbReference>
<dbReference type="EMBL" id="OC932605">
    <property type="protein sequence ID" value="CAD7659579.1"/>
    <property type="molecule type" value="Genomic_DNA"/>
</dbReference>
<dbReference type="OrthoDB" id="442947at2759"/>
<dbReference type="SUPFAM" id="SSF54791">
    <property type="entry name" value="Eukaryotic type KH-domain (KH-domain type I)"/>
    <property type="match status" value="2"/>
</dbReference>
<proteinExistence type="predicted"/>
<evidence type="ECO:0000313" key="4">
    <source>
        <dbReference type="EMBL" id="CAD7659579.1"/>
    </source>
</evidence>
<sequence>EVGSIIGKKGDNIKKFREESGAKINISDGSCPERIVTVTGSTEAILKAFSLIARKFEEDVQSTGGPGSPLGNKPHVTLRLIVPASQCGSLIGKGGAKIKEIREITGATIQVASEMLPNSTERAVTVSGSSESITKCIYQICCVMMEASEPFISHFISISK</sequence>
<keyword evidence="5" id="KW-1185">Reference proteome</keyword>
<evidence type="ECO:0000256" key="1">
    <source>
        <dbReference type="ARBA" id="ARBA00022737"/>
    </source>
</evidence>
<dbReference type="InterPro" id="IPR004088">
    <property type="entry name" value="KH_dom_type_1"/>
</dbReference>
<dbReference type="InterPro" id="IPR004087">
    <property type="entry name" value="KH_dom"/>
</dbReference>
<dbReference type="InterPro" id="IPR036612">
    <property type="entry name" value="KH_dom_type_1_sf"/>
</dbReference>
<accession>A0A7R9MG26</accession>
<dbReference type="EMBL" id="CAJPVJ010017780">
    <property type="protein sequence ID" value="CAG2176741.1"/>
    <property type="molecule type" value="Genomic_DNA"/>
</dbReference>
<dbReference type="SMART" id="SM00322">
    <property type="entry name" value="KH"/>
    <property type="match status" value="2"/>
</dbReference>
<dbReference type="GO" id="GO:0003723">
    <property type="term" value="F:RNA binding"/>
    <property type="evidence" value="ECO:0007669"/>
    <property type="project" value="UniProtKB-UniRule"/>
</dbReference>
<dbReference type="Pfam" id="PF00013">
    <property type="entry name" value="KH_1"/>
    <property type="match status" value="2"/>
</dbReference>
<evidence type="ECO:0000313" key="5">
    <source>
        <dbReference type="Proteomes" id="UP000728032"/>
    </source>
</evidence>
<protein>
    <recommendedName>
        <fullName evidence="3">K Homology domain-containing protein</fullName>
    </recommendedName>
</protein>
<dbReference type="FunFam" id="3.30.1370.10:FF:000002">
    <property type="entry name" value="poly(RC)-binding protein 2 isoform X1"/>
    <property type="match status" value="1"/>
</dbReference>
<dbReference type="GO" id="GO:0010468">
    <property type="term" value="P:regulation of gene expression"/>
    <property type="evidence" value="ECO:0007669"/>
    <property type="project" value="UniProtKB-ARBA"/>
</dbReference>
<dbReference type="AlphaFoldDB" id="A0A7R9MG26"/>
<keyword evidence="2" id="KW-0694">RNA-binding</keyword>
<keyword evidence="1" id="KW-0677">Repeat</keyword>
<feature type="non-terminal residue" evidence="4">
    <location>
        <position position="160"/>
    </location>
</feature>
<organism evidence="4">
    <name type="scientific">Oppiella nova</name>
    <dbReference type="NCBI Taxonomy" id="334625"/>
    <lineage>
        <taxon>Eukaryota</taxon>
        <taxon>Metazoa</taxon>
        <taxon>Ecdysozoa</taxon>
        <taxon>Arthropoda</taxon>
        <taxon>Chelicerata</taxon>
        <taxon>Arachnida</taxon>
        <taxon>Acari</taxon>
        <taxon>Acariformes</taxon>
        <taxon>Sarcoptiformes</taxon>
        <taxon>Oribatida</taxon>
        <taxon>Brachypylina</taxon>
        <taxon>Oppioidea</taxon>
        <taxon>Oppiidae</taxon>
        <taxon>Oppiella</taxon>
    </lineage>
</organism>
<evidence type="ECO:0000259" key="3">
    <source>
        <dbReference type="SMART" id="SM00322"/>
    </source>
</evidence>